<proteinExistence type="predicted"/>
<reference evidence="1 2" key="1">
    <citation type="submission" date="2017-04" db="EMBL/GenBank/DDBJ databases">
        <title>Comparative genome analysis of Subtercola boreus.</title>
        <authorList>
            <person name="Cho Y.-J."/>
            <person name="Cho A."/>
            <person name="Kim O.-S."/>
            <person name="Lee J.-I."/>
        </authorList>
    </citation>
    <scope>NUCLEOTIDE SEQUENCE [LARGE SCALE GENOMIC DNA]</scope>
    <source>
        <strain evidence="1 2">K300</strain>
    </source>
</reference>
<comment type="caution">
    <text evidence="1">The sequence shown here is derived from an EMBL/GenBank/DDBJ whole genome shotgun (WGS) entry which is preliminary data.</text>
</comment>
<organism evidence="1 2">
    <name type="scientific">Subtercola boreus</name>
    <dbReference type="NCBI Taxonomy" id="120213"/>
    <lineage>
        <taxon>Bacteria</taxon>
        <taxon>Bacillati</taxon>
        <taxon>Actinomycetota</taxon>
        <taxon>Actinomycetes</taxon>
        <taxon>Micrococcales</taxon>
        <taxon>Microbacteriaceae</taxon>
        <taxon>Subtercola</taxon>
    </lineage>
</organism>
<dbReference type="AlphaFoldDB" id="A0A3E0VA03"/>
<keyword evidence="2" id="KW-1185">Reference proteome</keyword>
<accession>A0A3E0VA03</accession>
<dbReference type="EMBL" id="NBWZ01000002">
    <property type="protein sequence ID" value="RFA06501.1"/>
    <property type="molecule type" value="Genomic_DNA"/>
</dbReference>
<gene>
    <name evidence="1" type="ORF">B7R54_19230</name>
</gene>
<name>A0A3E0VA03_9MICO</name>
<evidence type="ECO:0000313" key="2">
    <source>
        <dbReference type="Proteomes" id="UP000256486"/>
    </source>
</evidence>
<evidence type="ECO:0000313" key="1">
    <source>
        <dbReference type="EMBL" id="RFA06501.1"/>
    </source>
</evidence>
<protein>
    <submittedName>
        <fullName evidence="1">Uncharacterized protein</fullName>
    </submittedName>
</protein>
<dbReference type="Proteomes" id="UP000256486">
    <property type="component" value="Unassembled WGS sequence"/>
</dbReference>
<sequence length="153" mass="16007">MMSVMSTAPDSRAVASRWLLLRAGVLALLVGAALAFTVVVVSDVSEPAPAPAATVPPMVRPLQDDLQSLLESVVPNPPDLSPSTTEQLQTAVAGIAREAADGAYGSAQTDLDDLQNHLAELLSSRTGTLITQSRGQTIQHAIDTVRDDLAQLK</sequence>